<reference evidence="1 2" key="1">
    <citation type="submission" date="2019-03" db="EMBL/GenBank/DDBJ databases">
        <title>Genomic Encyclopedia of Type Strains, Phase IV (KMG-IV): sequencing the most valuable type-strain genomes for metagenomic binning, comparative biology and taxonomic classification.</title>
        <authorList>
            <person name="Goeker M."/>
        </authorList>
    </citation>
    <scope>NUCLEOTIDE SEQUENCE [LARGE SCALE GENOMIC DNA]</scope>
    <source>
        <strain evidence="1 2">DSM 17974</strain>
    </source>
</reference>
<organism evidence="1 2">
    <name type="scientific">Alicyclobacillus sacchari</name>
    <dbReference type="NCBI Taxonomy" id="392010"/>
    <lineage>
        <taxon>Bacteria</taxon>
        <taxon>Bacillati</taxon>
        <taxon>Bacillota</taxon>
        <taxon>Bacilli</taxon>
        <taxon>Bacillales</taxon>
        <taxon>Alicyclobacillaceae</taxon>
        <taxon>Alicyclobacillus</taxon>
    </lineage>
</organism>
<dbReference type="AlphaFoldDB" id="A0A4R8LDJ5"/>
<protein>
    <recommendedName>
        <fullName evidence="3">LAGLIDADG DNA endonuclease family protein</fullName>
    </recommendedName>
</protein>
<sequence>MHPHEPEFEILTQVWESKCRLPKVSDYRRIYRERKTVSPEQVIQKYGTWSNALVEFFNAYFGLHGYPAIPDYLLGALVSRAKVVRDKRGRWFMRFVSDDQAQISILRSFMRRSNVYPVRKGKLSLYVRCYDVDLMYAFEHACATEPVFRPTVDFVRGYIDTHSHFRIDPAGRYRLTLTGPLVPECHDFLVALGARNTRVTSIKASYRMNLHAGSLRRVREVLYPPGCVCNPEIRQKMFSV</sequence>
<gene>
    <name evidence="1" type="ORF">C7445_12211</name>
</gene>
<evidence type="ECO:0008006" key="3">
    <source>
        <dbReference type="Google" id="ProtNLM"/>
    </source>
</evidence>
<evidence type="ECO:0000313" key="2">
    <source>
        <dbReference type="Proteomes" id="UP000294581"/>
    </source>
</evidence>
<evidence type="ECO:0000313" key="1">
    <source>
        <dbReference type="EMBL" id="TDY40348.1"/>
    </source>
</evidence>
<accession>A0A4R8LDJ5</accession>
<comment type="caution">
    <text evidence="1">The sequence shown here is derived from an EMBL/GenBank/DDBJ whole genome shotgun (WGS) entry which is preliminary data.</text>
</comment>
<proteinExistence type="predicted"/>
<dbReference type="EMBL" id="SORF01000022">
    <property type="protein sequence ID" value="TDY40348.1"/>
    <property type="molecule type" value="Genomic_DNA"/>
</dbReference>
<dbReference type="OrthoDB" id="2373385at2"/>
<name>A0A4R8LDJ5_9BACL</name>
<keyword evidence="2" id="KW-1185">Reference proteome</keyword>
<dbReference type="Proteomes" id="UP000294581">
    <property type="component" value="Unassembled WGS sequence"/>
</dbReference>